<sequence>MKRLFNIIAIILSITLISGCELGDAIKQSAKNEVKDQSKKVIDDFKTKRVEKNTPNINTEQEQSLISIETNKENYAFVNNNKVTLNNEEKARLEKNGSDRFWVDYSNLDRLGRAGQVTALVTSQSVYNHSSKVQKRPSFDSDVHIAGEYKDGIYNPFKQTWKGNQSNNQITQLVGYRGYLYNKSHLLAWSLGGDMETHNLVLGTRSQNVGSNKDVNGGGMGYPETQVRNAIYDNPDIKVFYKVTPVYNNKELLPRGTHVKAYSVNDNGKTVNINVWIANKQQGININYKDGTFQKVS</sequence>
<reference evidence="2" key="1">
    <citation type="submission" date="2019-11" db="EMBL/GenBank/DDBJ databases">
        <authorList>
            <person name="Feng L."/>
        </authorList>
    </citation>
    <scope>NUCLEOTIDE SEQUENCE</scope>
    <source>
        <strain evidence="2">SsimulansLFYP27</strain>
    </source>
</reference>
<proteinExistence type="predicted"/>
<evidence type="ECO:0000259" key="1">
    <source>
        <dbReference type="Pfam" id="PF13930"/>
    </source>
</evidence>
<evidence type="ECO:0000313" key="2">
    <source>
        <dbReference type="EMBL" id="VYT73205.1"/>
    </source>
</evidence>
<accession>A0A6N2Z1B3</accession>
<protein>
    <recommendedName>
        <fullName evidence="1">Type VII secretion system protein EssD-like domain-containing protein</fullName>
    </recommendedName>
</protein>
<organism evidence="2">
    <name type="scientific">Staphylococcus simulans</name>
    <dbReference type="NCBI Taxonomy" id="1286"/>
    <lineage>
        <taxon>Bacteria</taxon>
        <taxon>Bacillati</taxon>
        <taxon>Bacillota</taxon>
        <taxon>Bacilli</taxon>
        <taxon>Bacillales</taxon>
        <taxon>Staphylococcaceae</taxon>
        <taxon>Staphylococcus</taxon>
    </lineage>
</organism>
<dbReference type="AlphaFoldDB" id="A0A6N2Z1B3"/>
<dbReference type="InterPro" id="IPR044929">
    <property type="entry name" value="DNA/RNA_non-sp_Endonuclease_sf"/>
</dbReference>
<dbReference type="Pfam" id="PF13930">
    <property type="entry name" value="Endonuclea_NS_2"/>
    <property type="match status" value="1"/>
</dbReference>
<dbReference type="EMBL" id="CACRUO010000015">
    <property type="protein sequence ID" value="VYT73205.1"/>
    <property type="molecule type" value="Genomic_DNA"/>
</dbReference>
<feature type="domain" description="Type VII secretion system protein EssD-like" evidence="1">
    <location>
        <begin position="174"/>
        <end position="262"/>
    </location>
</feature>
<name>A0A6N2Z1B3_STASI</name>
<dbReference type="Gene3D" id="3.40.570.10">
    <property type="entry name" value="Extracellular Endonuclease, subunit A"/>
    <property type="match status" value="1"/>
</dbReference>
<gene>
    <name evidence="2" type="ORF">SSLFYP27_00500</name>
</gene>
<dbReference type="InterPro" id="IPR044927">
    <property type="entry name" value="Endonuclea_NS_2"/>
</dbReference>
<dbReference type="PROSITE" id="PS51257">
    <property type="entry name" value="PROKAR_LIPOPROTEIN"/>
    <property type="match status" value="1"/>
</dbReference>
<dbReference type="RefSeq" id="WP_156666451.1">
    <property type="nucleotide sequence ID" value="NZ_CACRUO010000015.1"/>
</dbReference>